<dbReference type="RefSeq" id="WP_183344844.1">
    <property type="nucleotide sequence ID" value="NZ_JACHNU010000008.1"/>
</dbReference>
<dbReference type="AlphaFoldDB" id="A0A840IIP4"/>
<name>A0A840IIP4_9ACTN</name>
<gene>
    <name evidence="1" type="ORF">BDZ31_004251</name>
</gene>
<dbReference type="Proteomes" id="UP000585272">
    <property type="component" value="Unassembled WGS sequence"/>
</dbReference>
<accession>A0A840IIP4</accession>
<proteinExistence type="predicted"/>
<reference evidence="1 2" key="1">
    <citation type="submission" date="2020-08" db="EMBL/GenBank/DDBJ databases">
        <title>Genomic Encyclopedia of Archaeal and Bacterial Type Strains, Phase II (KMG-II): from individual species to whole genera.</title>
        <authorList>
            <person name="Goeker M."/>
        </authorList>
    </citation>
    <scope>NUCLEOTIDE SEQUENCE [LARGE SCALE GENOMIC DNA]</scope>
    <source>
        <strain evidence="1 2">DSM 23288</strain>
    </source>
</reference>
<dbReference type="EMBL" id="JACHNU010000008">
    <property type="protein sequence ID" value="MBB4664636.1"/>
    <property type="molecule type" value="Genomic_DNA"/>
</dbReference>
<evidence type="ECO:0000313" key="2">
    <source>
        <dbReference type="Proteomes" id="UP000585272"/>
    </source>
</evidence>
<sequence>MTRLGSVIADAGGVRAPRERAAQLRSELLDALADGAHELAQSRSGYPPADPVPVAIAAHERSLVAALPVEPALRADPDAVVERAWILTAAVVGTLVDGAEAMAAAAAEDLALVAGTWGSWLALSFPFEAGDPFDHVEYAVELFPYQLEHVDRLRAVAYGVPGDVLADVEDLRAPIGELHPLRIAEAVARFGGHPADADSVRSHDEDVIAVLDPTTDVARPHDDADRGRRVARRILQRLMGMGKWGGYHTEISHLARGFAGHDRALALAIGERLLDAGLLLEKPSVGQRHVFLNPRRAADIHALVERGEAPRGLDLP</sequence>
<protein>
    <submittedName>
        <fullName evidence="1">Uncharacterized protein</fullName>
    </submittedName>
</protein>
<comment type="caution">
    <text evidence="1">The sequence shown here is derived from an EMBL/GenBank/DDBJ whole genome shotgun (WGS) entry which is preliminary data.</text>
</comment>
<keyword evidence="2" id="KW-1185">Reference proteome</keyword>
<evidence type="ECO:0000313" key="1">
    <source>
        <dbReference type="EMBL" id="MBB4664636.1"/>
    </source>
</evidence>
<organism evidence="1 2">
    <name type="scientific">Conexibacter arvalis</name>
    <dbReference type="NCBI Taxonomy" id="912552"/>
    <lineage>
        <taxon>Bacteria</taxon>
        <taxon>Bacillati</taxon>
        <taxon>Actinomycetota</taxon>
        <taxon>Thermoleophilia</taxon>
        <taxon>Solirubrobacterales</taxon>
        <taxon>Conexibacteraceae</taxon>
        <taxon>Conexibacter</taxon>
    </lineage>
</organism>